<gene>
    <name evidence="4" type="primary">20200547</name>
    <name evidence="3" type="ORF">HELRODRAFT_164429</name>
</gene>
<dbReference type="AlphaFoldDB" id="T1EVE7"/>
<organism evidence="4 5">
    <name type="scientific">Helobdella robusta</name>
    <name type="common">Californian leech</name>
    <dbReference type="NCBI Taxonomy" id="6412"/>
    <lineage>
        <taxon>Eukaryota</taxon>
        <taxon>Metazoa</taxon>
        <taxon>Spiralia</taxon>
        <taxon>Lophotrochozoa</taxon>
        <taxon>Annelida</taxon>
        <taxon>Clitellata</taxon>
        <taxon>Hirudinea</taxon>
        <taxon>Rhynchobdellida</taxon>
        <taxon>Glossiphoniidae</taxon>
        <taxon>Helobdella</taxon>
    </lineage>
</organism>
<feature type="region of interest" description="Disordered" evidence="1">
    <location>
        <begin position="311"/>
        <end position="340"/>
    </location>
</feature>
<evidence type="ECO:0000256" key="1">
    <source>
        <dbReference type="SAM" id="MobiDB-lite"/>
    </source>
</evidence>
<reference evidence="4" key="3">
    <citation type="submission" date="2015-06" db="UniProtKB">
        <authorList>
            <consortium name="EnsemblMetazoa"/>
        </authorList>
    </citation>
    <scope>IDENTIFICATION</scope>
</reference>
<evidence type="ECO:0000313" key="4">
    <source>
        <dbReference type="EnsemblMetazoa" id="HelroP164429"/>
    </source>
</evidence>
<keyword evidence="2" id="KW-1133">Transmembrane helix</keyword>
<name>T1EVE7_HELRO</name>
<dbReference type="InParanoid" id="T1EVE7"/>
<accession>T1EVE7</accession>
<feature type="compositionally biased region" description="Acidic residues" evidence="1">
    <location>
        <begin position="312"/>
        <end position="337"/>
    </location>
</feature>
<reference evidence="3 5" key="2">
    <citation type="journal article" date="2013" name="Nature">
        <title>Insights into bilaterian evolution from three spiralian genomes.</title>
        <authorList>
            <person name="Simakov O."/>
            <person name="Marletaz F."/>
            <person name="Cho S.J."/>
            <person name="Edsinger-Gonzales E."/>
            <person name="Havlak P."/>
            <person name="Hellsten U."/>
            <person name="Kuo D.H."/>
            <person name="Larsson T."/>
            <person name="Lv J."/>
            <person name="Arendt D."/>
            <person name="Savage R."/>
            <person name="Osoegawa K."/>
            <person name="de Jong P."/>
            <person name="Grimwood J."/>
            <person name="Chapman J.A."/>
            <person name="Shapiro H."/>
            <person name="Aerts A."/>
            <person name="Otillar R.P."/>
            <person name="Terry A.Y."/>
            <person name="Boore J.L."/>
            <person name="Grigoriev I.V."/>
            <person name="Lindberg D.R."/>
            <person name="Seaver E.C."/>
            <person name="Weisblat D.A."/>
            <person name="Putnam N.H."/>
            <person name="Rokhsar D.S."/>
        </authorList>
    </citation>
    <scope>NUCLEOTIDE SEQUENCE</scope>
</reference>
<keyword evidence="5" id="KW-1185">Reference proteome</keyword>
<dbReference type="GeneID" id="20200547"/>
<dbReference type="KEGG" id="hro:HELRODRAFT_164429"/>
<evidence type="ECO:0000313" key="3">
    <source>
        <dbReference type="EMBL" id="ESN94568.1"/>
    </source>
</evidence>
<dbReference type="EnsemblMetazoa" id="HelroT164429">
    <property type="protein sequence ID" value="HelroP164429"/>
    <property type="gene ID" value="HelroG164429"/>
</dbReference>
<keyword evidence="2" id="KW-0472">Membrane</keyword>
<proteinExistence type="predicted"/>
<feature type="transmembrane region" description="Helical" evidence="2">
    <location>
        <begin position="91"/>
        <end position="115"/>
    </location>
</feature>
<dbReference type="HOGENOM" id="CLU_770050_0_0_1"/>
<dbReference type="RefSeq" id="XP_009027618.1">
    <property type="nucleotide sequence ID" value="XM_009029370.1"/>
</dbReference>
<keyword evidence="2" id="KW-0812">Transmembrane</keyword>
<dbReference type="EMBL" id="AMQM01001661">
    <property type="status" value="NOT_ANNOTATED_CDS"/>
    <property type="molecule type" value="Genomic_DNA"/>
</dbReference>
<dbReference type="Proteomes" id="UP000015101">
    <property type="component" value="Unassembled WGS sequence"/>
</dbReference>
<dbReference type="EMBL" id="KB097571">
    <property type="protein sequence ID" value="ESN94568.1"/>
    <property type="molecule type" value="Genomic_DNA"/>
</dbReference>
<evidence type="ECO:0000313" key="5">
    <source>
        <dbReference type="Proteomes" id="UP000015101"/>
    </source>
</evidence>
<evidence type="ECO:0000256" key="2">
    <source>
        <dbReference type="SAM" id="Phobius"/>
    </source>
</evidence>
<reference evidence="5" key="1">
    <citation type="submission" date="2012-12" db="EMBL/GenBank/DDBJ databases">
        <authorList>
            <person name="Hellsten U."/>
            <person name="Grimwood J."/>
            <person name="Chapman J.A."/>
            <person name="Shapiro H."/>
            <person name="Aerts A."/>
            <person name="Otillar R.P."/>
            <person name="Terry A.Y."/>
            <person name="Boore J.L."/>
            <person name="Simakov O."/>
            <person name="Marletaz F."/>
            <person name="Cho S.-J."/>
            <person name="Edsinger-Gonzales E."/>
            <person name="Havlak P."/>
            <person name="Kuo D.-H."/>
            <person name="Larsson T."/>
            <person name="Lv J."/>
            <person name="Arendt D."/>
            <person name="Savage R."/>
            <person name="Osoegawa K."/>
            <person name="de Jong P."/>
            <person name="Lindberg D.R."/>
            <person name="Seaver E.C."/>
            <person name="Weisblat D.A."/>
            <person name="Putnam N.H."/>
            <person name="Grigoriev I.V."/>
            <person name="Rokhsar D.S."/>
        </authorList>
    </citation>
    <scope>NUCLEOTIDE SEQUENCE</scope>
</reference>
<sequence>MDLTVQINRSKRNQRCRDEFTIKWTHPQLQASTLFVASVWSAPINISKMYLAGVPRGLVHLCTIGSKKARLITTDHQLHQRRRMFRYQMRCNYCLIFTSIISCIIILIFVALLVLELNQPIWRADKNIIRTTSGVFPERVSVGPNSVRLKPFSALDSNFNHGKNMKHANDFHQDTAVTTENKHRKNDVVSLIEVLGGNVMLNMKVSAKPPFSLGGGGGKECVTTAAFKAYVTIPTTTTAIVRTSTFKMTAPAGTTNKRARNRPMPQTVVFRVRPTVTATTATPATTAAITTFPTRILKKVIPLVILQHDGYDDYDDEDDDDDDEDDYGDEHEAEYRDDDVKPSFKQFSLLMKHRFFRENN</sequence>
<protein>
    <submittedName>
        <fullName evidence="3 4">Uncharacterized protein</fullName>
    </submittedName>
</protein>
<dbReference type="CTD" id="20200547"/>